<reference evidence="1 2" key="1">
    <citation type="submission" date="2020-01" db="EMBL/GenBank/DDBJ databases">
        <authorList>
            <consortium name="DOE Joint Genome Institute"/>
            <person name="Haridas S."/>
            <person name="Albert R."/>
            <person name="Binder M."/>
            <person name="Bloem J."/>
            <person name="Labutti K."/>
            <person name="Salamov A."/>
            <person name="Andreopoulos B."/>
            <person name="Baker S.E."/>
            <person name="Barry K."/>
            <person name="Bills G."/>
            <person name="Bluhm B.H."/>
            <person name="Cannon C."/>
            <person name="Castanera R."/>
            <person name="Culley D.E."/>
            <person name="Daum C."/>
            <person name="Ezra D."/>
            <person name="Gonzalez J.B."/>
            <person name="Henrissat B."/>
            <person name="Kuo A."/>
            <person name="Liang C."/>
            <person name="Lipzen A."/>
            <person name="Lutzoni F."/>
            <person name="Magnuson J."/>
            <person name="Mondo S."/>
            <person name="Nolan M."/>
            <person name="Ohm R."/>
            <person name="Pangilinan J."/>
            <person name="Park H.-J.H."/>
            <person name="Ramirez L."/>
            <person name="Alfaro M."/>
            <person name="Sun H."/>
            <person name="Tritt A."/>
            <person name="Yoshinaga Y."/>
            <person name="Zwiers L.-H.L."/>
            <person name="Turgeon B.G."/>
            <person name="Goodwin S.B."/>
            <person name="Spatafora J.W."/>
            <person name="Crous P.W."/>
            <person name="Grigoriev I.V."/>
        </authorList>
    </citation>
    <scope>NUCLEOTIDE SEQUENCE [LARGE SCALE GENOMIC DNA]</scope>
    <source>
        <strain evidence="1 2">CBS 611.86</strain>
    </source>
</reference>
<accession>A0A7C8IQB4</accession>
<dbReference type="Proteomes" id="UP000481861">
    <property type="component" value="Unassembled WGS sequence"/>
</dbReference>
<dbReference type="EMBL" id="JAADJZ010000002">
    <property type="protein sequence ID" value="KAF2877607.1"/>
    <property type="molecule type" value="Genomic_DNA"/>
</dbReference>
<proteinExistence type="predicted"/>
<dbReference type="OrthoDB" id="4738875at2759"/>
<protein>
    <recommendedName>
        <fullName evidence="3">N-acetyltransferase domain-containing protein</fullName>
    </recommendedName>
</protein>
<comment type="caution">
    <text evidence="1">The sequence shown here is derived from an EMBL/GenBank/DDBJ whole genome shotgun (WGS) entry which is preliminary data.</text>
</comment>
<organism evidence="1 2">
    <name type="scientific">Massariosphaeria phaeospora</name>
    <dbReference type="NCBI Taxonomy" id="100035"/>
    <lineage>
        <taxon>Eukaryota</taxon>
        <taxon>Fungi</taxon>
        <taxon>Dikarya</taxon>
        <taxon>Ascomycota</taxon>
        <taxon>Pezizomycotina</taxon>
        <taxon>Dothideomycetes</taxon>
        <taxon>Pleosporomycetidae</taxon>
        <taxon>Pleosporales</taxon>
        <taxon>Pleosporales incertae sedis</taxon>
        <taxon>Massariosphaeria</taxon>
    </lineage>
</organism>
<evidence type="ECO:0000313" key="2">
    <source>
        <dbReference type="Proteomes" id="UP000481861"/>
    </source>
</evidence>
<evidence type="ECO:0000313" key="1">
    <source>
        <dbReference type="EMBL" id="KAF2877607.1"/>
    </source>
</evidence>
<sequence length="144" mass="16510">MGLQLQSITDSDFQEFVPALFNAMGGYSQFVNALYPGNLSEEGQQKAIQRFIIQKKLDKSLRWCKVTDTELGEIIGVAQWSVILDEKPQEEDIDGPPGTWENDIEKEYCQEIYRSFMENRRRIVRDNSLPIICHSCTQSPGAYL</sequence>
<dbReference type="AlphaFoldDB" id="A0A7C8IQB4"/>
<name>A0A7C8IQB4_9PLEO</name>
<gene>
    <name evidence="1" type="ORF">BDV95DRAFT_535306</name>
</gene>
<evidence type="ECO:0008006" key="3">
    <source>
        <dbReference type="Google" id="ProtNLM"/>
    </source>
</evidence>
<keyword evidence="2" id="KW-1185">Reference proteome</keyword>